<dbReference type="EC" id="2.8.2.-" evidence="1"/>
<dbReference type="Bgee" id="108697373">
    <property type="expression patterns" value="Expressed in liver and 8 other cell types or tissues"/>
</dbReference>
<dbReference type="InterPro" id="IPR027417">
    <property type="entry name" value="P-loop_NTPase"/>
</dbReference>
<evidence type="ECO:0000256" key="1">
    <source>
        <dbReference type="RuleBase" id="RU361155"/>
    </source>
</evidence>
<dbReference type="KEGG" id="xla:108697373"/>
<evidence type="ECO:0000256" key="3">
    <source>
        <dbReference type="SAM" id="Phobius"/>
    </source>
</evidence>
<dbReference type="GO" id="GO:0019319">
    <property type="term" value="P:hexose biosynthetic process"/>
    <property type="evidence" value="ECO:0000318"/>
    <property type="project" value="GO_Central"/>
</dbReference>
<gene>
    <name evidence="7" type="primary">chst15.S</name>
    <name evidence="6" type="synonym">LOC108697373</name>
</gene>
<dbReference type="Xenbase" id="XB-GENE-17334130">
    <property type="gene designation" value="chst15.S"/>
</dbReference>
<feature type="domain" description="Sulfotransferase" evidence="4">
    <location>
        <begin position="173"/>
        <end position="417"/>
    </location>
</feature>
<dbReference type="PANTHER" id="PTHR15723">
    <property type="entry name" value="CARBOHYDRATE SULFOTRANSFERASE 15"/>
    <property type="match status" value="1"/>
</dbReference>
<dbReference type="InterPro" id="IPR000863">
    <property type="entry name" value="Sulfotransferase_dom"/>
</dbReference>
<dbReference type="PaxDb" id="8355-A0A1L8FEA4"/>
<dbReference type="RefSeq" id="XP_018082835.1">
    <property type="nucleotide sequence ID" value="XM_018227346.2"/>
</dbReference>
<dbReference type="PANTHER" id="PTHR15723:SF0">
    <property type="entry name" value="CARBOHYDRATE SULFOTRANSFERASE 15"/>
    <property type="match status" value="1"/>
</dbReference>
<dbReference type="OMA" id="MWDKKGL"/>
<evidence type="ECO:0000313" key="7">
    <source>
        <dbReference type="Xenbase" id="XB-GENE-17334130"/>
    </source>
</evidence>
<keyword evidence="5" id="KW-1185">Reference proteome</keyword>
<dbReference type="GO" id="GO:0050659">
    <property type="term" value="F:N-acetylgalactosamine 4-sulfate 6-O-sulfotransferase activity"/>
    <property type="evidence" value="ECO:0000318"/>
    <property type="project" value="GO_Central"/>
</dbReference>
<dbReference type="SUPFAM" id="SSF52540">
    <property type="entry name" value="P-loop containing nucleoside triphosphate hydrolases"/>
    <property type="match status" value="1"/>
</dbReference>
<feature type="region of interest" description="Disordered" evidence="2">
    <location>
        <begin position="423"/>
        <end position="443"/>
    </location>
</feature>
<reference evidence="6" key="1">
    <citation type="submission" date="2025-08" db="UniProtKB">
        <authorList>
            <consortium name="RefSeq"/>
        </authorList>
    </citation>
    <scope>IDENTIFICATION</scope>
    <source>
        <strain evidence="6">J_2021</strain>
        <tissue evidence="6">Erythrocytes</tissue>
    </source>
</reference>
<evidence type="ECO:0000313" key="5">
    <source>
        <dbReference type="Proteomes" id="UP000186698"/>
    </source>
</evidence>
<dbReference type="AlphaFoldDB" id="A0A1L8FEA4"/>
<feature type="compositionally biased region" description="Polar residues" evidence="2">
    <location>
        <begin position="423"/>
        <end position="433"/>
    </location>
</feature>
<evidence type="ECO:0000259" key="4">
    <source>
        <dbReference type="Pfam" id="PF00685"/>
    </source>
</evidence>
<dbReference type="Gene3D" id="3.40.50.300">
    <property type="entry name" value="P-loop containing nucleotide triphosphate hydrolases"/>
    <property type="match status" value="1"/>
</dbReference>
<dbReference type="InterPro" id="IPR052654">
    <property type="entry name" value="CS_Sulfotransferase"/>
</dbReference>
<dbReference type="GeneID" id="108697373"/>
<dbReference type="STRING" id="8355.A0A1L8FEA4"/>
<keyword evidence="3" id="KW-0812">Transmembrane</keyword>
<keyword evidence="3" id="KW-1133">Transmembrane helix</keyword>
<dbReference type="CTD" id="108697373"/>
<keyword evidence="3" id="KW-0472">Membrane</keyword>
<evidence type="ECO:0000256" key="2">
    <source>
        <dbReference type="SAM" id="MobiDB-lite"/>
    </source>
</evidence>
<evidence type="ECO:0000313" key="6">
    <source>
        <dbReference type="RefSeq" id="XP_018082835.1"/>
    </source>
</evidence>
<dbReference type="OrthoDB" id="8068875at2759"/>
<feature type="transmembrane region" description="Helical" evidence="3">
    <location>
        <begin position="20"/>
        <end position="40"/>
    </location>
</feature>
<name>A0A1L8FEA4_XENLA</name>
<protein>
    <recommendedName>
        <fullName evidence="1">Sulfotransferase</fullName>
        <ecNumber evidence="1">2.8.2.-</ecNumber>
    </recommendedName>
</protein>
<feature type="region of interest" description="Disordered" evidence="2">
    <location>
        <begin position="50"/>
        <end position="69"/>
    </location>
</feature>
<proteinExistence type="inferred from homology"/>
<sequence length="480" mass="56430">MTILQGSSLGFSKGLGRRILCSLVFALVIASLVVASYMLAGGKQDHLFQPFPPDSRDYSSSYNQSEGRRQKDIRLSDYSVVRLTDRRIPDIEELKQYEPHLFAVIPQKFLSISRSPCWYQKYEEKKDPYSGNAYVLYSKRFRAVFEEMRQNFWKRLLVKGDSRYRLRCLPYFYIIGQPKCGTTDLYNRMRLHPSVRFSANKEPQWWTRKRFGIMRLKEALQSPFPVEDYLDLFDSTAQEIQALYNAAKDTEDTVTSPLVIGEASASTMWDNNSWMYVYDNTTNTEPPHLTQDFIRTFQPNAKFIVMLRDPVERLYSDYLYFAIANKSVEEFHDKVNESLQMFNSCLQTFTLRSCVYNTTLNNLLTVRLQVGLYVVFLWDWLSLYKMEEFLILRLEDYSVRVLQSMRRVFSFLELEPLSVEQEATITQSPASNSRRPEDCSLGPMNPQTQRLLRDFYRPFNQRLSHLLRDDAFLWEPQSAV</sequence>
<dbReference type="Pfam" id="PF00685">
    <property type="entry name" value="Sulfotransfer_1"/>
    <property type="match status" value="1"/>
</dbReference>
<comment type="similarity">
    <text evidence="1">Belongs to the sulfotransferase 1 family.</text>
</comment>
<keyword evidence="1" id="KW-0808">Transferase</keyword>
<dbReference type="Proteomes" id="UP000186698">
    <property type="component" value="Chromosome 7S"/>
</dbReference>
<accession>A0A1L8FEA4</accession>
<organism evidence="5 6">
    <name type="scientific">Xenopus laevis</name>
    <name type="common">African clawed frog</name>
    <dbReference type="NCBI Taxonomy" id="8355"/>
    <lineage>
        <taxon>Eukaryota</taxon>
        <taxon>Metazoa</taxon>
        <taxon>Chordata</taxon>
        <taxon>Craniata</taxon>
        <taxon>Vertebrata</taxon>
        <taxon>Euteleostomi</taxon>
        <taxon>Amphibia</taxon>
        <taxon>Batrachia</taxon>
        <taxon>Anura</taxon>
        <taxon>Pipoidea</taxon>
        <taxon>Pipidae</taxon>
        <taxon>Xenopodinae</taxon>
        <taxon>Xenopus</taxon>
        <taxon>Xenopus</taxon>
    </lineage>
</organism>
<dbReference type="AGR" id="Xenbase:XB-GENE-17334130"/>